<evidence type="ECO:0000313" key="2">
    <source>
        <dbReference type="Proteomes" id="UP000027604"/>
    </source>
</evidence>
<keyword evidence="2" id="KW-1185">Reference proteome</keyword>
<reference evidence="1 2" key="1">
    <citation type="journal article" date="2015" name="Genome Announc.">
        <title>Genome Sequence of Mushroom Soft-Rot Pathogen Janthinobacterium agaricidamnosum.</title>
        <authorList>
            <person name="Graupner K."/>
            <person name="Lackner G."/>
            <person name="Hertweck C."/>
        </authorList>
    </citation>
    <scope>NUCLEOTIDE SEQUENCE [LARGE SCALE GENOMIC DNA]</scope>
    <source>
        <strain evidence="2">NBRC 102515 / DSM 9628</strain>
    </source>
</reference>
<proteinExistence type="predicted"/>
<protein>
    <submittedName>
        <fullName evidence="1">Uncharacterized protein</fullName>
    </submittedName>
</protein>
<accession>W0VAG9</accession>
<dbReference type="EMBL" id="HG322949">
    <property type="protein sequence ID" value="CDG84585.1"/>
    <property type="molecule type" value="Genomic_DNA"/>
</dbReference>
<dbReference type="HOGENOM" id="CLU_3252712_0_0_4"/>
<gene>
    <name evidence="1" type="ORF">GJA_3974</name>
</gene>
<dbReference type="STRING" id="1349767.GJA_3974"/>
<sequence length="42" mass="4831">MAATSGRNINISLKALFIFNASLVDYWLKFNSKKKILFCCFL</sequence>
<name>W0VAG9_9BURK</name>
<dbReference type="KEGG" id="jag:GJA_3974"/>
<dbReference type="Proteomes" id="UP000027604">
    <property type="component" value="Chromosome I"/>
</dbReference>
<organism evidence="1 2">
    <name type="scientific">Janthinobacterium agaricidamnosum NBRC 102515 = DSM 9628</name>
    <dbReference type="NCBI Taxonomy" id="1349767"/>
    <lineage>
        <taxon>Bacteria</taxon>
        <taxon>Pseudomonadati</taxon>
        <taxon>Pseudomonadota</taxon>
        <taxon>Betaproteobacteria</taxon>
        <taxon>Burkholderiales</taxon>
        <taxon>Oxalobacteraceae</taxon>
        <taxon>Janthinobacterium</taxon>
    </lineage>
</organism>
<dbReference type="PATRIC" id="fig|1349767.4.peg.556"/>
<evidence type="ECO:0000313" key="1">
    <source>
        <dbReference type="EMBL" id="CDG84585.1"/>
    </source>
</evidence>
<dbReference type="AlphaFoldDB" id="W0VAG9"/>